<keyword evidence="3" id="KW-1185">Reference proteome</keyword>
<comment type="caution">
    <text evidence="2">The sequence shown here is derived from an EMBL/GenBank/DDBJ whole genome shotgun (WGS) entry which is preliminary data.</text>
</comment>
<sequence length="51" mass="5868">MNTIYWIFIISVVLSTFWIIFRKLTKTSYVVIVIIGVLYAILLAFSLLDGV</sequence>
<keyword evidence="1" id="KW-0812">Transmembrane</keyword>
<organism evidence="2 3">
    <name type="scientific">Halobacillus andaensis</name>
    <dbReference type="NCBI Taxonomy" id="1176239"/>
    <lineage>
        <taxon>Bacteria</taxon>
        <taxon>Bacillati</taxon>
        <taxon>Bacillota</taxon>
        <taxon>Bacilli</taxon>
        <taxon>Bacillales</taxon>
        <taxon>Bacillaceae</taxon>
        <taxon>Halobacillus</taxon>
    </lineage>
</organism>
<reference evidence="2" key="2">
    <citation type="submission" date="2020-09" db="EMBL/GenBank/DDBJ databases">
        <authorList>
            <person name="Sun Q."/>
            <person name="Zhou Y."/>
        </authorList>
    </citation>
    <scope>NUCLEOTIDE SEQUENCE</scope>
    <source>
        <strain evidence="2">CGMCC 1.12153</strain>
    </source>
</reference>
<name>A0A917BA58_HALAA</name>
<evidence type="ECO:0000313" key="2">
    <source>
        <dbReference type="EMBL" id="GGF33927.1"/>
    </source>
</evidence>
<dbReference type="Proteomes" id="UP000660110">
    <property type="component" value="Unassembled WGS sequence"/>
</dbReference>
<proteinExistence type="predicted"/>
<accession>A0A917BA58</accession>
<evidence type="ECO:0000313" key="3">
    <source>
        <dbReference type="Proteomes" id="UP000660110"/>
    </source>
</evidence>
<dbReference type="EMBL" id="BMEL01000005">
    <property type="protein sequence ID" value="GGF33927.1"/>
    <property type="molecule type" value="Genomic_DNA"/>
</dbReference>
<feature type="transmembrane region" description="Helical" evidence="1">
    <location>
        <begin position="6"/>
        <end position="21"/>
    </location>
</feature>
<evidence type="ECO:0000256" key="1">
    <source>
        <dbReference type="SAM" id="Phobius"/>
    </source>
</evidence>
<gene>
    <name evidence="2" type="ORF">GCM10010954_36220</name>
</gene>
<reference evidence="2" key="1">
    <citation type="journal article" date="2014" name="Int. J. Syst. Evol. Microbiol.">
        <title>Complete genome sequence of Corynebacterium casei LMG S-19264T (=DSM 44701T), isolated from a smear-ripened cheese.</title>
        <authorList>
            <consortium name="US DOE Joint Genome Institute (JGI-PGF)"/>
            <person name="Walter F."/>
            <person name="Albersmeier A."/>
            <person name="Kalinowski J."/>
            <person name="Ruckert C."/>
        </authorList>
    </citation>
    <scope>NUCLEOTIDE SEQUENCE</scope>
    <source>
        <strain evidence="2">CGMCC 1.12153</strain>
    </source>
</reference>
<dbReference type="RefSeq" id="WP_188378948.1">
    <property type="nucleotide sequence ID" value="NZ_BMEL01000005.1"/>
</dbReference>
<dbReference type="AlphaFoldDB" id="A0A917BA58"/>
<keyword evidence="1" id="KW-1133">Transmembrane helix</keyword>
<keyword evidence="1" id="KW-0472">Membrane</keyword>
<protein>
    <submittedName>
        <fullName evidence="2">Uncharacterized protein</fullName>
    </submittedName>
</protein>
<feature type="transmembrane region" description="Helical" evidence="1">
    <location>
        <begin position="28"/>
        <end position="48"/>
    </location>
</feature>